<evidence type="ECO:0000313" key="3">
    <source>
        <dbReference type="EMBL" id="KAL1528071.1"/>
    </source>
</evidence>
<dbReference type="AlphaFoldDB" id="A0AB34K4R5"/>
<gene>
    <name evidence="3" type="ORF">AB1Y20_009437</name>
</gene>
<accession>A0AB34K4R5</accession>
<organism evidence="3 4">
    <name type="scientific">Prymnesium parvum</name>
    <name type="common">Toxic golden alga</name>
    <dbReference type="NCBI Taxonomy" id="97485"/>
    <lineage>
        <taxon>Eukaryota</taxon>
        <taxon>Haptista</taxon>
        <taxon>Haptophyta</taxon>
        <taxon>Prymnesiophyceae</taxon>
        <taxon>Prymnesiales</taxon>
        <taxon>Prymnesiaceae</taxon>
        <taxon>Prymnesium</taxon>
    </lineage>
</organism>
<feature type="domain" description="Ubiquitin-like" evidence="2">
    <location>
        <begin position="102"/>
        <end position="172"/>
    </location>
</feature>
<dbReference type="Proteomes" id="UP001515480">
    <property type="component" value="Unassembled WGS sequence"/>
</dbReference>
<reference evidence="3 4" key="1">
    <citation type="journal article" date="2024" name="Science">
        <title>Giant polyketide synthase enzymes in the biosynthesis of giant marine polyether toxins.</title>
        <authorList>
            <person name="Fallon T.R."/>
            <person name="Shende V.V."/>
            <person name="Wierzbicki I.H."/>
            <person name="Pendleton A.L."/>
            <person name="Watervoot N.F."/>
            <person name="Auber R.P."/>
            <person name="Gonzalez D.J."/>
            <person name="Wisecaver J.H."/>
            <person name="Moore B.S."/>
        </authorList>
    </citation>
    <scope>NUCLEOTIDE SEQUENCE [LARGE SCALE GENOMIC DNA]</scope>
    <source>
        <strain evidence="3 4">12B1</strain>
    </source>
</reference>
<evidence type="ECO:0000313" key="4">
    <source>
        <dbReference type="Proteomes" id="UP001515480"/>
    </source>
</evidence>
<proteinExistence type="predicted"/>
<dbReference type="InterPro" id="IPR000626">
    <property type="entry name" value="Ubiquitin-like_dom"/>
</dbReference>
<comment type="caution">
    <text evidence="3">The sequence shown here is derived from an EMBL/GenBank/DDBJ whole genome shotgun (WGS) entry which is preliminary data.</text>
</comment>
<keyword evidence="4" id="KW-1185">Reference proteome</keyword>
<evidence type="ECO:0000256" key="1">
    <source>
        <dbReference type="SAM" id="MobiDB-lite"/>
    </source>
</evidence>
<dbReference type="EMBL" id="JBGBPQ010000002">
    <property type="protein sequence ID" value="KAL1528071.1"/>
    <property type="molecule type" value="Genomic_DNA"/>
</dbReference>
<evidence type="ECO:0000259" key="2">
    <source>
        <dbReference type="PROSITE" id="PS50053"/>
    </source>
</evidence>
<name>A0AB34K4R5_PRYPA</name>
<feature type="compositionally biased region" description="Basic and acidic residues" evidence="1">
    <location>
        <begin position="175"/>
        <end position="185"/>
    </location>
</feature>
<protein>
    <recommendedName>
        <fullName evidence="2">Ubiquitin-like domain-containing protein</fullName>
    </recommendedName>
</protein>
<sequence>MTKFHPDIELIESELCCGQVACLLAMLPALRERLWGKDELCDAVPTADVSPNSSIETLHMLTEEEIDKCAVEADRLMLAQLDRDVESEEGWEAQGADKDDFLSVECRNLDGTAKVFKMPHGSTSLDLRRALDPECTIDLNAQPMLFVDGRELEDENPLPSRGGNLSTVVHVVRPSDEAPKEKKTDALVSNNSGRQVTHTSRRGVVKAATLTFLLLVVILPLSRMTGLGADSNQVYDNQASPICSETRMIGDENLLREDNESAKEIVQGGSIMVVAEERVDEELVEVESMALALARVQRPLLYALARPIVLQSFFSNSTYNNHMHLEEVPTSRTSDTSLHQPKPAHALQRLRDASGLLFQAFKSSLEKGKALIRNMAEAARYLLQRMLIHFWLQVKQGSTTSM</sequence>
<feature type="region of interest" description="Disordered" evidence="1">
    <location>
        <begin position="175"/>
        <end position="195"/>
    </location>
</feature>
<dbReference type="PROSITE" id="PS50053">
    <property type="entry name" value="UBIQUITIN_2"/>
    <property type="match status" value="1"/>
</dbReference>